<accession>A0A8K0KPN5</accession>
<protein>
    <submittedName>
        <fullName evidence="1">Uncharacterized protein</fullName>
    </submittedName>
</protein>
<dbReference type="EMBL" id="KZ309476">
    <property type="protein sequence ID" value="KAG8238952.1"/>
    <property type="molecule type" value="Genomic_DNA"/>
</dbReference>
<name>A0A8K0KPN5_LADFU</name>
<reference evidence="1" key="2">
    <citation type="submission" date="2017-10" db="EMBL/GenBank/DDBJ databases">
        <title>Ladona fulva Genome sequencing and assembly.</title>
        <authorList>
            <person name="Murali S."/>
            <person name="Richards S."/>
            <person name="Bandaranaike D."/>
            <person name="Bellair M."/>
            <person name="Blankenburg K."/>
            <person name="Chao H."/>
            <person name="Dinh H."/>
            <person name="Doddapaneni H."/>
            <person name="Dugan-Rocha S."/>
            <person name="Elkadiri S."/>
            <person name="Gnanaolivu R."/>
            <person name="Hernandez B."/>
            <person name="Skinner E."/>
            <person name="Javaid M."/>
            <person name="Lee S."/>
            <person name="Li M."/>
            <person name="Ming W."/>
            <person name="Munidasa M."/>
            <person name="Muniz J."/>
            <person name="Nguyen L."/>
            <person name="Hughes D."/>
            <person name="Osuji N."/>
            <person name="Pu L.-L."/>
            <person name="Puazo M."/>
            <person name="Qu C."/>
            <person name="Quiroz J."/>
            <person name="Raj R."/>
            <person name="Weissenberger G."/>
            <person name="Xin Y."/>
            <person name="Zou X."/>
            <person name="Han Y."/>
            <person name="Worley K."/>
            <person name="Muzny D."/>
            <person name="Gibbs R."/>
        </authorList>
    </citation>
    <scope>NUCLEOTIDE SEQUENCE</scope>
    <source>
        <strain evidence="1">Sampled in the wild</strain>
    </source>
</reference>
<proteinExistence type="predicted"/>
<dbReference type="AlphaFoldDB" id="A0A8K0KPN5"/>
<dbReference type="Proteomes" id="UP000792457">
    <property type="component" value="Unassembled WGS sequence"/>
</dbReference>
<organism evidence="1 2">
    <name type="scientific">Ladona fulva</name>
    <name type="common">Scarce chaser dragonfly</name>
    <name type="synonym">Libellula fulva</name>
    <dbReference type="NCBI Taxonomy" id="123851"/>
    <lineage>
        <taxon>Eukaryota</taxon>
        <taxon>Metazoa</taxon>
        <taxon>Ecdysozoa</taxon>
        <taxon>Arthropoda</taxon>
        <taxon>Hexapoda</taxon>
        <taxon>Insecta</taxon>
        <taxon>Pterygota</taxon>
        <taxon>Palaeoptera</taxon>
        <taxon>Odonata</taxon>
        <taxon>Epiprocta</taxon>
        <taxon>Anisoptera</taxon>
        <taxon>Libelluloidea</taxon>
        <taxon>Libellulidae</taxon>
        <taxon>Ladona</taxon>
    </lineage>
</organism>
<gene>
    <name evidence="1" type="ORF">J437_LFUL018761</name>
</gene>
<reference evidence="1" key="1">
    <citation type="submission" date="2013-04" db="EMBL/GenBank/DDBJ databases">
        <authorList>
            <person name="Qu J."/>
            <person name="Murali S.C."/>
            <person name="Bandaranaike D."/>
            <person name="Bellair M."/>
            <person name="Blankenburg K."/>
            <person name="Chao H."/>
            <person name="Dinh H."/>
            <person name="Doddapaneni H."/>
            <person name="Downs B."/>
            <person name="Dugan-Rocha S."/>
            <person name="Elkadiri S."/>
            <person name="Gnanaolivu R.D."/>
            <person name="Hernandez B."/>
            <person name="Javaid M."/>
            <person name="Jayaseelan J.C."/>
            <person name="Lee S."/>
            <person name="Li M."/>
            <person name="Ming W."/>
            <person name="Munidasa M."/>
            <person name="Muniz J."/>
            <person name="Nguyen L."/>
            <person name="Ongeri F."/>
            <person name="Osuji N."/>
            <person name="Pu L.-L."/>
            <person name="Puazo M."/>
            <person name="Qu C."/>
            <person name="Quiroz J."/>
            <person name="Raj R."/>
            <person name="Weissenberger G."/>
            <person name="Xin Y."/>
            <person name="Zou X."/>
            <person name="Han Y."/>
            <person name="Richards S."/>
            <person name="Worley K."/>
            <person name="Muzny D."/>
            <person name="Gibbs R."/>
        </authorList>
    </citation>
    <scope>NUCLEOTIDE SEQUENCE</scope>
    <source>
        <strain evidence="1">Sampled in the wild</strain>
    </source>
</reference>
<keyword evidence="2" id="KW-1185">Reference proteome</keyword>
<sequence>MLGGEGVTVEVEETLLGRWKLNVGRPLIATSTPLTSENAGAGAEEEKDNVTAAEMVEDPSEREFRIKFNPLKNNMNLLTWFDEAIADVLNRIK</sequence>
<evidence type="ECO:0000313" key="2">
    <source>
        <dbReference type="Proteomes" id="UP000792457"/>
    </source>
</evidence>
<comment type="caution">
    <text evidence="1">The sequence shown here is derived from an EMBL/GenBank/DDBJ whole genome shotgun (WGS) entry which is preliminary data.</text>
</comment>
<evidence type="ECO:0000313" key="1">
    <source>
        <dbReference type="EMBL" id="KAG8238952.1"/>
    </source>
</evidence>